<evidence type="ECO:0000313" key="4">
    <source>
        <dbReference type="Proteomes" id="UP001203512"/>
    </source>
</evidence>
<reference evidence="3 4" key="1">
    <citation type="submission" date="2022-04" db="EMBL/GenBank/DDBJ databases">
        <authorList>
            <person name="Huq M.A."/>
        </authorList>
    </citation>
    <scope>NUCLEOTIDE SEQUENCE [LARGE SCALE GENOMIC DNA]</scope>
    <source>
        <strain evidence="3 4">MAH-33</strain>
    </source>
</reference>
<evidence type="ECO:0000313" key="3">
    <source>
        <dbReference type="EMBL" id="MCK0531406.1"/>
    </source>
</evidence>
<proteinExistence type="predicted"/>
<evidence type="ECO:0000256" key="1">
    <source>
        <dbReference type="SAM" id="Phobius"/>
    </source>
</evidence>
<gene>
    <name evidence="3" type="ORF">MU848_07400</name>
</gene>
<feature type="transmembrane region" description="Helical" evidence="1">
    <location>
        <begin position="12"/>
        <end position="34"/>
    </location>
</feature>
<accession>A0ABT0DWC9</accession>
<sequence length="202" mass="21649">MKMLKRLHRDQEGVAAVEFGLVASTFLVLLMGGFDLGHTLYMQAILQGTVQKAGRDLTLASASAVTQQNTVDMRVRNAVRNINNSLADSDIDIDRTYYSNFAKAQAAQPEDANGDGVCSPGEVWIDRNFNNVYDSKGGAGGQGGAKDVVVYSVTVTYPRLFPVATLIGLSENVKLNATTVLANQPYGDQENLSGSLDPKDCA</sequence>
<evidence type="ECO:0000259" key="2">
    <source>
        <dbReference type="Pfam" id="PF07811"/>
    </source>
</evidence>
<dbReference type="InterPro" id="IPR012495">
    <property type="entry name" value="TadE-like_dom"/>
</dbReference>
<keyword evidence="1" id="KW-0812">Transmembrane</keyword>
<protein>
    <submittedName>
        <fullName evidence="3">Pilus assembly protein</fullName>
    </submittedName>
</protein>
<dbReference type="Pfam" id="PF07811">
    <property type="entry name" value="TadE"/>
    <property type="match status" value="1"/>
</dbReference>
<dbReference type="RefSeq" id="WP_247231027.1">
    <property type="nucleotide sequence ID" value="NZ_JALKHS010000006.1"/>
</dbReference>
<keyword evidence="1" id="KW-1133">Transmembrane helix</keyword>
<name>A0ABT0DWC9_9SPHN</name>
<keyword evidence="1" id="KW-0472">Membrane</keyword>
<organism evidence="3 4">
    <name type="scientific">Sphingobium agri</name>
    <dbReference type="NCBI Taxonomy" id="2933566"/>
    <lineage>
        <taxon>Bacteria</taxon>
        <taxon>Pseudomonadati</taxon>
        <taxon>Pseudomonadota</taxon>
        <taxon>Alphaproteobacteria</taxon>
        <taxon>Sphingomonadales</taxon>
        <taxon>Sphingomonadaceae</taxon>
        <taxon>Sphingobium</taxon>
    </lineage>
</organism>
<comment type="caution">
    <text evidence="3">The sequence shown here is derived from an EMBL/GenBank/DDBJ whole genome shotgun (WGS) entry which is preliminary data.</text>
</comment>
<keyword evidence="4" id="KW-1185">Reference proteome</keyword>
<dbReference type="Proteomes" id="UP001203512">
    <property type="component" value="Unassembled WGS sequence"/>
</dbReference>
<dbReference type="EMBL" id="JALKHS010000006">
    <property type="protein sequence ID" value="MCK0531406.1"/>
    <property type="molecule type" value="Genomic_DNA"/>
</dbReference>
<feature type="domain" description="TadE-like" evidence="2">
    <location>
        <begin position="13"/>
        <end position="55"/>
    </location>
</feature>